<dbReference type="Proteomes" id="UP001302652">
    <property type="component" value="Chromosome 3"/>
</dbReference>
<evidence type="ECO:0000313" key="2">
    <source>
        <dbReference type="Proteomes" id="UP001302652"/>
    </source>
</evidence>
<gene>
    <name evidence="1" type="ORF">RW095_03940</name>
</gene>
<name>A0ABZ0EEH2_9BURK</name>
<keyword evidence="2" id="KW-1185">Reference proteome</keyword>
<organism evidence="1 2">
    <name type="scientific">Paraburkholderia kirstenboschensis</name>
    <dbReference type="NCBI Taxonomy" id="1245436"/>
    <lineage>
        <taxon>Bacteria</taxon>
        <taxon>Pseudomonadati</taxon>
        <taxon>Pseudomonadota</taxon>
        <taxon>Betaproteobacteria</taxon>
        <taxon>Burkholderiales</taxon>
        <taxon>Burkholderiaceae</taxon>
        <taxon>Paraburkholderia</taxon>
    </lineage>
</organism>
<sequence>MANEFEKWLIILIYSFEFVGPVMTHTIAGVNIAKSVMQVHWVDPETGEVVNRGFVAVRLAKES</sequence>
<dbReference type="EMBL" id="CP136511">
    <property type="protein sequence ID" value="WOD14587.1"/>
    <property type="molecule type" value="Genomic_DNA"/>
</dbReference>
<reference evidence="1 2" key="1">
    <citation type="submission" date="2023-10" db="EMBL/GenBank/DDBJ databases">
        <title>Surface-active antibiotics is a multifunctional adaptation for post-fire microbes.</title>
        <authorList>
            <person name="Liu M.D."/>
            <person name="Du Y."/>
            <person name="Koupaei S.K."/>
            <person name="Kim N.R."/>
            <person name="Zhang W."/>
            <person name="Traxler M.F."/>
        </authorList>
    </citation>
    <scope>NUCLEOTIDE SEQUENCE [LARGE SCALE GENOMIC DNA]</scope>
    <source>
        <strain evidence="1 2">F3</strain>
    </source>
</reference>
<proteinExistence type="predicted"/>
<accession>A0ABZ0EEH2</accession>
<evidence type="ECO:0000313" key="1">
    <source>
        <dbReference type="EMBL" id="WOD14587.1"/>
    </source>
</evidence>
<protein>
    <submittedName>
        <fullName evidence="1">Uncharacterized protein</fullName>
    </submittedName>
</protein>